<feature type="region of interest" description="Disordered" evidence="2">
    <location>
        <begin position="63"/>
        <end position="98"/>
    </location>
</feature>
<dbReference type="SUPFAM" id="SSF102886">
    <property type="entry name" value="Coproporphyrinogen III oxidase"/>
    <property type="match status" value="1"/>
</dbReference>
<dbReference type="Pfam" id="PF01218">
    <property type="entry name" value="Coprogen_oxidas"/>
    <property type="match status" value="1"/>
</dbReference>
<keyword evidence="4" id="KW-1185">Reference proteome</keyword>
<feature type="compositionally biased region" description="Basic and acidic residues" evidence="2">
    <location>
        <begin position="87"/>
        <end position="98"/>
    </location>
</feature>
<proteinExistence type="predicted"/>
<dbReference type="InterPro" id="IPR036406">
    <property type="entry name" value="Coprogen_oxidase_aer_sf"/>
</dbReference>
<organism evidence="3 4">
    <name type="scientific">Phtheirospermum japonicum</name>
    <dbReference type="NCBI Taxonomy" id="374723"/>
    <lineage>
        <taxon>Eukaryota</taxon>
        <taxon>Viridiplantae</taxon>
        <taxon>Streptophyta</taxon>
        <taxon>Embryophyta</taxon>
        <taxon>Tracheophyta</taxon>
        <taxon>Spermatophyta</taxon>
        <taxon>Magnoliopsida</taxon>
        <taxon>eudicotyledons</taxon>
        <taxon>Gunneridae</taxon>
        <taxon>Pentapetalae</taxon>
        <taxon>asterids</taxon>
        <taxon>lamiids</taxon>
        <taxon>Lamiales</taxon>
        <taxon>Orobanchaceae</taxon>
        <taxon>Orobanchaceae incertae sedis</taxon>
        <taxon>Phtheirospermum</taxon>
    </lineage>
</organism>
<dbReference type="UniPathway" id="UPA00251">
    <property type="reaction ID" value="UER00322"/>
</dbReference>
<dbReference type="EMBL" id="BMAC01000853">
    <property type="protein sequence ID" value="GFQ03647.1"/>
    <property type="molecule type" value="Genomic_DNA"/>
</dbReference>
<feature type="compositionally biased region" description="Basic and acidic residues" evidence="2">
    <location>
        <begin position="66"/>
        <end position="79"/>
    </location>
</feature>
<evidence type="ECO:0000256" key="1">
    <source>
        <dbReference type="ARBA" id="ARBA00049102"/>
    </source>
</evidence>
<name>A0A830CWP3_9LAMI</name>
<reference evidence="3" key="1">
    <citation type="submission" date="2020-07" db="EMBL/GenBank/DDBJ databases">
        <title>Ethylene signaling mediates host invasion by parasitic plants.</title>
        <authorList>
            <person name="Yoshida S."/>
        </authorList>
    </citation>
    <scope>NUCLEOTIDE SEQUENCE</scope>
    <source>
        <strain evidence="3">Okayama</strain>
    </source>
</reference>
<evidence type="ECO:0000256" key="2">
    <source>
        <dbReference type="SAM" id="MobiDB-lite"/>
    </source>
</evidence>
<dbReference type="AlphaFoldDB" id="A0A830CWP3"/>
<dbReference type="Proteomes" id="UP000653305">
    <property type="component" value="Unassembled WGS sequence"/>
</dbReference>
<sequence length="98" mass="10848">MQSRWCCGDAPGAPRQWWFGGGTDLTPAYIFEEDVKHFCSIRTESLTKDNGESEEATAAAGLIEKLSVEGNDKEDKPEPKNAPSSSVEKKKKEDDNKK</sequence>
<dbReference type="GO" id="GO:0006782">
    <property type="term" value="P:protoporphyrinogen IX biosynthetic process"/>
    <property type="evidence" value="ECO:0007669"/>
    <property type="project" value="UniProtKB-UniPathway"/>
</dbReference>
<dbReference type="GO" id="GO:0004109">
    <property type="term" value="F:coproporphyrinogen oxidase activity"/>
    <property type="evidence" value="ECO:0007669"/>
    <property type="project" value="UniProtKB-EC"/>
</dbReference>
<dbReference type="InterPro" id="IPR001260">
    <property type="entry name" value="Coprogen_oxidase_aer"/>
</dbReference>
<protein>
    <submittedName>
        <fullName evidence="3">Oxygen-dependent coproporphyrinogen-iii oxidase chloroplastic</fullName>
    </submittedName>
</protein>
<evidence type="ECO:0000313" key="4">
    <source>
        <dbReference type="Proteomes" id="UP000653305"/>
    </source>
</evidence>
<evidence type="ECO:0000313" key="3">
    <source>
        <dbReference type="EMBL" id="GFQ03647.1"/>
    </source>
</evidence>
<comment type="caution">
    <text evidence="3">The sequence shown here is derived from an EMBL/GenBank/DDBJ whole genome shotgun (WGS) entry which is preliminary data.</text>
</comment>
<comment type="catalytic activity">
    <reaction evidence="1">
        <text>coproporphyrinogen III + O2 + 2 H(+) = protoporphyrinogen IX + 2 CO2 + 2 H2O</text>
        <dbReference type="Rhea" id="RHEA:18257"/>
        <dbReference type="ChEBI" id="CHEBI:15377"/>
        <dbReference type="ChEBI" id="CHEBI:15378"/>
        <dbReference type="ChEBI" id="CHEBI:15379"/>
        <dbReference type="ChEBI" id="CHEBI:16526"/>
        <dbReference type="ChEBI" id="CHEBI:57307"/>
        <dbReference type="ChEBI" id="CHEBI:57309"/>
        <dbReference type="EC" id="1.3.3.3"/>
    </reaction>
</comment>
<accession>A0A830CWP3</accession>
<gene>
    <name evidence="3" type="ORF">PHJA_002508500</name>
</gene>
<dbReference type="Gene3D" id="3.40.1500.10">
    <property type="entry name" value="Coproporphyrinogen III oxidase, aerobic"/>
    <property type="match status" value="1"/>
</dbReference>